<keyword evidence="3" id="KW-0813">Transport</keyword>
<dbReference type="Gene3D" id="2.40.50.100">
    <property type="match status" value="1"/>
</dbReference>
<dbReference type="SUPFAM" id="SSF111369">
    <property type="entry name" value="HlyD-like secretion proteins"/>
    <property type="match status" value="1"/>
</dbReference>
<evidence type="ECO:0000256" key="3">
    <source>
        <dbReference type="ARBA" id="ARBA00022448"/>
    </source>
</evidence>
<evidence type="ECO:0000256" key="2">
    <source>
        <dbReference type="ARBA" id="ARBA00009477"/>
    </source>
</evidence>
<reference evidence="8 9" key="1">
    <citation type="submission" date="2023-04" db="EMBL/GenBank/DDBJ databases">
        <title>Complete genome sequence of Alisedimentitalea scapharcae.</title>
        <authorList>
            <person name="Rong J.-C."/>
            <person name="Yi M.-L."/>
            <person name="Zhao Q."/>
        </authorList>
    </citation>
    <scope>NUCLEOTIDE SEQUENCE [LARGE SCALE GENOMIC DNA]</scope>
    <source>
        <strain evidence="8 9">KCTC 42119</strain>
    </source>
</reference>
<evidence type="ECO:0000259" key="6">
    <source>
        <dbReference type="Pfam" id="PF25917"/>
    </source>
</evidence>
<feature type="signal peptide" evidence="5">
    <location>
        <begin position="1"/>
        <end position="20"/>
    </location>
</feature>
<gene>
    <name evidence="8" type="ORF">QEZ52_18905</name>
</gene>
<dbReference type="Pfam" id="PF25917">
    <property type="entry name" value="BSH_RND"/>
    <property type="match status" value="1"/>
</dbReference>
<protein>
    <submittedName>
        <fullName evidence="8">Efflux RND transporter periplasmic adaptor subunit</fullName>
    </submittedName>
</protein>
<feature type="domain" description="Multidrug resistance protein MdtA-like barrel-sandwich hybrid" evidence="6">
    <location>
        <begin position="44"/>
        <end position="180"/>
    </location>
</feature>
<dbReference type="Gene3D" id="1.10.287.470">
    <property type="entry name" value="Helix hairpin bin"/>
    <property type="match status" value="1"/>
</dbReference>
<dbReference type="RefSeq" id="WP_406646111.1">
    <property type="nucleotide sequence ID" value="NZ_CP123584.1"/>
</dbReference>
<dbReference type="Gene3D" id="2.40.420.20">
    <property type="match status" value="1"/>
</dbReference>
<feature type="domain" description="Multidrug resistance protein MdtA-like C-terminal permuted SH3" evidence="7">
    <location>
        <begin position="261"/>
        <end position="316"/>
    </location>
</feature>
<dbReference type="PANTHER" id="PTHR30469">
    <property type="entry name" value="MULTIDRUG RESISTANCE PROTEIN MDTA"/>
    <property type="match status" value="1"/>
</dbReference>
<dbReference type="Gene3D" id="2.40.30.170">
    <property type="match status" value="1"/>
</dbReference>
<keyword evidence="5" id="KW-0732">Signal</keyword>
<comment type="subcellular location">
    <subcellularLocation>
        <location evidence="1">Cell envelope</location>
    </subcellularLocation>
</comment>
<feature type="chain" id="PRO_5046921581" evidence="5">
    <location>
        <begin position="21"/>
        <end position="318"/>
    </location>
</feature>
<proteinExistence type="inferred from homology"/>
<evidence type="ECO:0000256" key="4">
    <source>
        <dbReference type="SAM" id="Coils"/>
    </source>
</evidence>
<dbReference type="Proteomes" id="UP001623232">
    <property type="component" value="Chromosome"/>
</dbReference>
<accession>A0ABZ2XTC5</accession>
<keyword evidence="4" id="KW-0175">Coiled coil</keyword>
<dbReference type="InterPro" id="IPR006143">
    <property type="entry name" value="RND_pump_MFP"/>
</dbReference>
<keyword evidence="9" id="KW-1185">Reference proteome</keyword>
<sequence>MLKLGFAIMMGVLIPTVISAQEALTPVMVTEWKAVFAKVEPRDTVPARARIGGTLIELTVEEGDQVERGQVLARIHDEKLALQLQAVEAQIAALLSQLGNAKTELTRGEGLLERGVTTAQRLDALRTQVAVLVSQIDAQQAQKQVVEQQVAEGSVFAPVAGRVLDVPVTSGGVVMPGEPVAVLAGGGLFLRLAVPERHRVDLKEGATIRVGSGTVQEGHLAKVYPQIENGRVIADVDVPEFDADFVNARVLVHLPVGQRAALLVPSDAVSSRMGLDFVTVQHDGGQVERAVVLGEIVDERTEVLSGLSAGDLVVISHE</sequence>
<organism evidence="8 9">
    <name type="scientific">Aliisedimentitalea scapharcae</name>
    <dbReference type="NCBI Taxonomy" id="1524259"/>
    <lineage>
        <taxon>Bacteria</taxon>
        <taxon>Pseudomonadati</taxon>
        <taxon>Pseudomonadota</taxon>
        <taxon>Alphaproteobacteria</taxon>
        <taxon>Rhodobacterales</taxon>
        <taxon>Roseobacteraceae</taxon>
        <taxon>Aliisedimentitalea</taxon>
    </lineage>
</organism>
<evidence type="ECO:0000313" key="9">
    <source>
        <dbReference type="Proteomes" id="UP001623232"/>
    </source>
</evidence>
<evidence type="ECO:0000256" key="1">
    <source>
        <dbReference type="ARBA" id="ARBA00004196"/>
    </source>
</evidence>
<dbReference type="Pfam" id="PF25967">
    <property type="entry name" value="RND-MFP_C"/>
    <property type="match status" value="1"/>
</dbReference>
<dbReference type="EMBL" id="CP123584">
    <property type="protein sequence ID" value="WZK88642.1"/>
    <property type="molecule type" value="Genomic_DNA"/>
</dbReference>
<evidence type="ECO:0000256" key="5">
    <source>
        <dbReference type="SAM" id="SignalP"/>
    </source>
</evidence>
<comment type="similarity">
    <text evidence="2">Belongs to the membrane fusion protein (MFP) (TC 8.A.1) family.</text>
</comment>
<evidence type="ECO:0000259" key="7">
    <source>
        <dbReference type="Pfam" id="PF25967"/>
    </source>
</evidence>
<name>A0ABZ2XTC5_9RHOB</name>
<feature type="coiled-coil region" evidence="4">
    <location>
        <begin position="84"/>
        <end position="142"/>
    </location>
</feature>
<evidence type="ECO:0000313" key="8">
    <source>
        <dbReference type="EMBL" id="WZK88642.1"/>
    </source>
</evidence>
<dbReference type="InterPro" id="IPR058625">
    <property type="entry name" value="MdtA-like_BSH"/>
</dbReference>
<dbReference type="InterPro" id="IPR058627">
    <property type="entry name" value="MdtA-like_C"/>
</dbReference>
<dbReference type="NCBIfam" id="TIGR01730">
    <property type="entry name" value="RND_mfp"/>
    <property type="match status" value="1"/>
</dbReference>
<dbReference type="PANTHER" id="PTHR30469:SF15">
    <property type="entry name" value="HLYD FAMILY OF SECRETION PROTEINS"/>
    <property type="match status" value="1"/>
</dbReference>